<dbReference type="Proteomes" id="UP000190890">
    <property type="component" value="Unassembled WGS sequence"/>
</dbReference>
<dbReference type="InterPro" id="IPR005646">
    <property type="entry name" value="FapA"/>
</dbReference>
<feature type="domain" description="Flagellar Assembly Protein A N-terminal region" evidence="1">
    <location>
        <begin position="69"/>
        <end position="260"/>
    </location>
</feature>
<protein>
    <recommendedName>
        <fullName evidence="1">Flagellar Assembly Protein A N-terminal region domain-containing protein</fullName>
    </recommendedName>
</protein>
<dbReference type="Pfam" id="PF20250">
    <property type="entry name" value="FapA_N"/>
    <property type="match status" value="1"/>
</dbReference>
<proteinExistence type="predicted"/>
<accession>A0A1S8T0Z0</accession>
<dbReference type="AlphaFoldDB" id="A0A1S8T0Z0"/>
<dbReference type="InterPro" id="IPR046866">
    <property type="entry name" value="FapA_N"/>
</dbReference>
<dbReference type="EMBL" id="LZZM01000230">
    <property type="protein sequence ID" value="OOM71470.1"/>
    <property type="molecule type" value="Genomic_DNA"/>
</dbReference>
<dbReference type="PANTHER" id="PTHR38032:SF1">
    <property type="entry name" value="RNA-BINDING PROTEIN KHPB N-TERMINAL DOMAIN-CONTAINING PROTEIN"/>
    <property type="match status" value="1"/>
</dbReference>
<comment type="caution">
    <text evidence="2">The sequence shown here is derived from an EMBL/GenBank/DDBJ whole genome shotgun (WGS) entry which is preliminary data.</text>
</comment>
<dbReference type="Pfam" id="PF03961">
    <property type="entry name" value="FapA"/>
    <property type="match status" value="1"/>
</dbReference>
<dbReference type="OrthoDB" id="1279at2"/>
<evidence type="ECO:0000313" key="3">
    <source>
        <dbReference type="Proteomes" id="UP000190890"/>
    </source>
</evidence>
<reference evidence="2 3" key="1">
    <citation type="submission" date="2016-05" db="EMBL/GenBank/DDBJ databases">
        <title>Microbial solvent formation.</title>
        <authorList>
            <person name="Poehlein A."/>
            <person name="Montoya Solano J.D."/>
            <person name="Flitsch S."/>
            <person name="Krabben P."/>
            <person name="Duerre P."/>
            <person name="Daniel R."/>
        </authorList>
    </citation>
    <scope>NUCLEOTIDE SEQUENCE [LARGE SCALE GENOMIC DNA]</scope>
    <source>
        <strain evidence="2 3">DSM 2619</strain>
    </source>
</reference>
<dbReference type="PANTHER" id="PTHR38032">
    <property type="entry name" value="POLYMERASE-RELATED"/>
    <property type="match status" value="1"/>
</dbReference>
<organism evidence="2 3">
    <name type="scientific">Clostridium puniceum</name>
    <dbReference type="NCBI Taxonomy" id="29367"/>
    <lineage>
        <taxon>Bacteria</taxon>
        <taxon>Bacillati</taxon>
        <taxon>Bacillota</taxon>
        <taxon>Clostridia</taxon>
        <taxon>Eubacteriales</taxon>
        <taxon>Clostridiaceae</taxon>
        <taxon>Clostridium</taxon>
    </lineage>
</organism>
<keyword evidence="3" id="KW-1185">Reference proteome</keyword>
<dbReference type="STRING" id="29367.CLPUN_49370"/>
<sequence length="579" mass="64718">MEKEVGAKVVNGEIIVVDGLNNESITIKARKNINLFINGNKCENYKSYEVTSQDKITCICEKTESNREVNVIISDDKMKAYITVEYTPEIEYKLKERGVFLNLAISTEIVSKNEPEYFTVSELKSILKEKGVVYGILEENLELALEGCSGEFLIAEGKKIIKDIPSEIKLFFTPTQMMFPDIDSNENVDYKNLFRISNVNAGDKIAEIIQEVTGEDGRTVLGQVVKREYIRKMPINAASGCEIRDNYIIALIDGKAHIANKNVSVNPIYTVESVNMSTCNIKFYGDIEVYDSVDDNMSVNAGGSLDVSQNVNTSNVVTGGEITILGNAINSKILSGQIDIRKKEYADVLGEFKNVILKMIEAIEQLNLNSKKFESSDFIRTLTESDFRDFQRLALNIVSLNIKNKTKRNKLVDYIKENILGYNILNLNSLNDLFTLVNILDNEIDYYDKNIVVPLDIRIGYCQDCDIKATGNIIIGGQGEYISRLSAMKDIIFTKVDSVARGGILSAGENISGGIVGSRAYVQTILMVPEYGRISAALAFKNTILCFGKVKMLLEEDYENINAHFNSETRQIEIVRSSV</sequence>
<name>A0A1S8T0Z0_9CLOT</name>
<evidence type="ECO:0000313" key="2">
    <source>
        <dbReference type="EMBL" id="OOM71470.1"/>
    </source>
</evidence>
<evidence type="ECO:0000259" key="1">
    <source>
        <dbReference type="Pfam" id="PF20250"/>
    </source>
</evidence>
<dbReference type="RefSeq" id="WP_077849833.1">
    <property type="nucleotide sequence ID" value="NZ_LZZM01000230.1"/>
</dbReference>
<dbReference type="InterPro" id="IPR046865">
    <property type="entry name" value="FapA_b_solenoid"/>
</dbReference>
<gene>
    <name evidence="2" type="ORF">CLPUN_49370</name>
</gene>